<dbReference type="Gene3D" id="1.20.960.40">
    <property type="match status" value="1"/>
</dbReference>
<dbReference type="InterPro" id="IPR018993">
    <property type="entry name" value="FOP_dimerisation-dom_N"/>
</dbReference>
<evidence type="ECO:0000313" key="5">
    <source>
        <dbReference type="EMBL" id="JAC17167.1"/>
    </source>
</evidence>
<keyword evidence="2" id="KW-0206">Cytoskeleton</keyword>
<dbReference type="PANTHER" id="PTHR15431:SF9">
    <property type="entry name" value="CENTROSOMAL PROTEIN 43"/>
    <property type="match status" value="1"/>
</dbReference>
<accession>A0A023F7F5</accession>
<dbReference type="Pfam" id="PF09398">
    <property type="entry name" value="FOP_dimer"/>
    <property type="match status" value="1"/>
</dbReference>
<feature type="region of interest" description="Disordered" evidence="3">
    <location>
        <begin position="266"/>
        <end position="307"/>
    </location>
</feature>
<evidence type="ECO:0000256" key="2">
    <source>
        <dbReference type="ARBA" id="ARBA00023212"/>
    </source>
</evidence>
<feature type="compositionally biased region" description="Basic and acidic residues" evidence="3">
    <location>
        <begin position="266"/>
        <end position="282"/>
    </location>
</feature>
<dbReference type="GO" id="GO:0034453">
    <property type="term" value="P:microtubule anchoring"/>
    <property type="evidence" value="ECO:0007669"/>
    <property type="project" value="InterPro"/>
</dbReference>
<dbReference type="PANTHER" id="PTHR15431">
    <property type="entry name" value="FGFR1 ONCOGENE PARTNER/LISH DOMAIN-CONTAINING PROTEIN"/>
    <property type="match status" value="1"/>
</dbReference>
<protein>
    <submittedName>
        <fullName evidence="5">Putative fop n terminal dimerization domain protein</fullName>
    </submittedName>
</protein>
<dbReference type="GO" id="GO:0005813">
    <property type="term" value="C:centrosome"/>
    <property type="evidence" value="ECO:0007669"/>
    <property type="project" value="TreeGrafter"/>
</dbReference>
<keyword evidence="1" id="KW-0963">Cytoplasm</keyword>
<dbReference type="EMBL" id="GBBI01001545">
    <property type="protein sequence ID" value="JAC17167.1"/>
    <property type="molecule type" value="mRNA"/>
</dbReference>
<sequence>MPEEENKKLRDLVSETLQTKGVLGRIQAEIRASVFLALEEQDVFKDKSPFTNKPLKDFLKSSDGVTIISLVREFLEFFNLEFTSMVFDPETHSGLDYNYEGRSKLASTLNINDCDKHQPLLSQILKLSKAFLNTTPPDKDDRLLKEIPPTIKSGAVNELTNNILSPFTADEMTGESHRTIAKDVQDTFLSQNLSETSNKSHTNFNHKLEDRLNDKIVKESTAGAGSLSSLSNLPPIGKTSQVDVKDKKETYDLNALLDLSPDRHYEDDFISSESDHMKKGSKMETGSEESEVEEEISGISNLSGQLDDNTADISISKASGHGDYMENL</sequence>
<organism evidence="5">
    <name type="scientific">Triatoma infestans</name>
    <name type="common">Assassin bug</name>
    <dbReference type="NCBI Taxonomy" id="30076"/>
    <lineage>
        <taxon>Eukaryota</taxon>
        <taxon>Metazoa</taxon>
        <taxon>Ecdysozoa</taxon>
        <taxon>Arthropoda</taxon>
        <taxon>Hexapoda</taxon>
        <taxon>Insecta</taxon>
        <taxon>Pterygota</taxon>
        <taxon>Neoptera</taxon>
        <taxon>Paraneoptera</taxon>
        <taxon>Hemiptera</taxon>
        <taxon>Heteroptera</taxon>
        <taxon>Panheteroptera</taxon>
        <taxon>Cimicomorpha</taxon>
        <taxon>Reduviidae</taxon>
        <taxon>Triatominae</taxon>
        <taxon>Triatoma</taxon>
    </lineage>
</organism>
<reference evidence="5" key="1">
    <citation type="journal article" date="2014" name="PLoS Negl. Trop. Dis.">
        <title>An updated insight into the Sialotranscriptome of Triatoma infestans: developmental stage and geographic variations.</title>
        <authorList>
            <person name="Schwarz A."/>
            <person name="Medrano-Mercado N."/>
            <person name="Schaub G.A."/>
            <person name="Struchiner C.J."/>
            <person name="Bargues M.D."/>
            <person name="Levy M.Z."/>
            <person name="Ribeiro J.M."/>
        </authorList>
    </citation>
    <scope>NUCLEOTIDE SEQUENCE</scope>
    <source>
        <strain evidence="5">Chile</strain>
        <tissue evidence="5">Salivary glands</tissue>
    </source>
</reference>
<feature type="compositionally biased region" description="Acidic residues" evidence="3">
    <location>
        <begin position="286"/>
        <end position="296"/>
    </location>
</feature>
<evidence type="ECO:0000256" key="3">
    <source>
        <dbReference type="SAM" id="MobiDB-lite"/>
    </source>
</evidence>
<proteinExistence type="evidence at transcript level"/>
<name>A0A023F7F5_TRIIF</name>
<evidence type="ECO:0000259" key="4">
    <source>
        <dbReference type="Pfam" id="PF09398"/>
    </source>
</evidence>
<feature type="domain" description="FGFR1 oncogene partner (FOP) N-terminal dimerisation" evidence="4">
    <location>
        <begin position="47"/>
        <end position="126"/>
    </location>
</feature>
<dbReference type="AlphaFoldDB" id="A0A023F7F5"/>
<evidence type="ECO:0000256" key="1">
    <source>
        <dbReference type="ARBA" id="ARBA00022490"/>
    </source>
</evidence>